<feature type="transmembrane region" description="Helical" evidence="8">
    <location>
        <begin position="180"/>
        <end position="200"/>
    </location>
</feature>
<feature type="region of interest" description="Disordered" evidence="7">
    <location>
        <begin position="288"/>
        <end position="398"/>
    </location>
</feature>
<reference evidence="10 11" key="1">
    <citation type="submission" date="2019-04" db="EMBL/GenBank/DDBJ databases">
        <title>Microbes associate with the intestines of laboratory mice.</title>
        <authorList>
            <person name="Navarre W."/>
            <person name="Wong E."/>
            <person name="Huang K.C."/>
            <person name="Tropini C."/>
            <person name="Ng K."/>
            <person name="Yu B."/>
        </authorList>
    </citation>
    <scope>NUCLEOTIDE SEQUENCE [LARGE SCALE GENOMIC DNA]</scope>
    <source>
        <strain evidence="10 11">NM80_B27</strain>
    </source>
</reference>
<keyword evidence="6 8" id="KW-0472">Membrane</keyword>
<dbReference type="PANTHER" id="PTHR30506">
    <property type="entry name" value="INNER MEMBRANE PROTEIN"/>
    <property type="match status" value="1"/>
</dbReference>
<evidence type="ECO:0000313" key="10">
    <source>
        <dbReference type="EMBL" id="THG38779.1"/>
    </source>
</evidence>
<evidence type="ECO:0000256" key="3">
    <source>
        <dbReference type="ARBA" id="ARBA00022475"/>
    </source>
</evidence>
<dbReference type="Proteomes" id="UP000308978">
    <property type="component" value="Unassembled WGS sequence"/>
</dbReference>
<dbReference type="GO" id="GO:0005886">
    <property type="term" value="C:plasma membrane"/>
    <property type="evidence" value="ECO:0007669"/>
    <property type="project" value="UniProtKB-SubCell"/>
</dbReference>
<accession>A0A4S4G548</accession>
<evidence type="ECO:0000256" key="4">
    <source>
        <dbReference type="ARBA" id="ARBA00022692"/>
    </source>
</evidence>
<comment type="subcellular location">
    <subcellularLocation>
        <location evidence="1">Cell membrane</location>
        <topology evidence="1">Multi-pass membrane protein</topology>
    </subcellularLocation>
</comment>
<evidence type="ECO:0000256" key="6">
    <source>
        <dbReference type="ARBA" id="ARBA00023136"/>
    </source>
</evidence>
<gene>
    <name evidence="10" type="ORF">E5986_00320</name>
</gene>
<keyword evidence="4 8" id="KW-0812">Transmembrane</keyword>
<evidence type="ECO:0000259" key="9">
    <source>
        <dbReference type="Pfam" id="PF03458"/>
    </source>
</evidence>
<proteinExistence type="inferred from homology"/>
<evidence type="ECO:0000256" key="5">
    <source>
        <dbReference type="ARBA" id="ARBA00022989"/>
    </source>
</evidence>
<feature type="transmembrane region" description="Helical" evidence="8">
    <location>
        <begin position="115"/>
        <end position="136"/>
    </location>
</feature>
<feature type="transmembrane region" description="Helical" evidence="8">
    <location>
        <begin position="64"/>
        <end position="84"/>
    </location>
</feature>
<name>A0A4S4G548_9ACTN</name>
<comment type="caution">
    <text evidence="10">The sequence shown here is derived from an EMBL/GenBank/DDBJ whole genome shotgun (WGS) entry which is preliminary data.</text>
</comment>
<dbReference type="EMBL" id="SSTJ01000001">
    <property type="protein sequence ID" value="THG38779.1"/>
    <property type="molecule type" value="Genomic_DNA"/>
</dbReference>
<dbReference type="PANTHER" id="PTHR30506:SF3">
    <property type="entry name" value="UPF0126 INNER MEMBRANE PROTEIN YADS-RELATED"/>
    <property type="match status" value="1"/>
</dbReference>
<feature type="transmembrane region" description="Helical" evidence="8">
    <location>
        <begin position="33"/>
        <end position="52"/>
    </location>
</feature>
<evidence type="ECO:0000256" key="1">
    <source>
        <dbReference type="ARBA" id="ARBA00004651"/>
    </source>
</evidence>
<keyword evidence="3" id="KW-1003">Cell membrane</keyword>
<dbReference type="RefSeq" id="WP_136432324.1">
    <property type="nucleotide sequence ID" value="NZ_JAAWMV010000002.1"/>
</dbReference>
<organism evidence="10 11">
    <name type="scientific">Adlercreutzia caecimuris</name>
    <dbReference type="NCBI Taxonomy" id="671266"/>
    <lineage>
        <taxon>Bacteria</taxon>
        <taxon>Bacillati</taxon>
        <taxon>Actinomycetota</taxon>
        <taxon>Coriobacteriia</taxon>
        <taxon>Eggerthellales</taxon>
        <taxon>Eggerthellaceae</taxon>
        <taxon>Adlercreutzia</taxon>
    </lineage>
</organism>
<feature type="domain" description="Glycine transporter" evidence="9">
    <location>
        <begin position="97"/>
        <end position="169"/>
    </location>
</feature>
<evidence type="ECO:0000256" key="8">
    <source>
        <dbReference type="SAM" id="Phobius"/>
    </source>
</evidence>
<sequence length="398" mass="43020">MLETAFTLPFWFEFAATVTGGLSGGMSAVRARYDIFGCVAIACITGMGGGIIRDVLLQEYGLYAFQSPWFLLSCAVAGVIVFYFGKLATYLDPIVDLLDNISVALWAIIGASKSLSAGLGIIPSVVLGTITAIGGGISRDVLMNRAPVAFQTGPIYGSAALIGCIVYCPLKANGILPDSAGFLCAMLIMALRYLSLILGWRTKPPRDYSDRVVESVVRPARFIARKVHVPMGKTARERQGSTRLERFKRQGKRLYDRLSGRWMDETGEQMQPTVLMDKLELPIVDAEKASPGAGSDEAQAAGPEPDPSDRLFVDRDELYRIIGLSPDPEPIEEPDPFEPQTPEPARHRSKSQVKAGNPRARKKAETEAHEPTAPNLRDAEAGKDAGAAPNEQAPDPAD</sequence>
<feature type="compositionally biased region" description="Basic and acidic residues" evidence="7">
    <location>
        <begin position="307"/>
        <end position="319"/>
    </location>
</feature>
<feature type="transmembrane region" description="Helical" evidence="8">
    <location>
        <begin position="148"/>
        <end position="168"/>
    </location>
</feature>
<keyword evidence="5 8" id="KW-1133">Transmembrane helix</keyword>
<dbReference type="InterPro" id="IPR005115">
    <property type="entry name" value="Gly_transporter"/>
</dbReference>
<dbReference type="AlphaFoldDB" id="A0A4S4G548"/>
<feature type="transmembrane region" description="Helical" evidence="8">
    <location>
        <begin position="6"/>
        <end position="26"/>
    </location>
</feature>
<feature type="domain" description="Glycine transporter" evidence="9">
    <location>
        <begin position="11"/>
        <end position="84"/>
    </location>
</feature>
<dbReference type="Pfam" id="PF03458">
    <property type="entry name" value="Gly_transporter"/>
    <property type="match status" value="2"/>
</dbReference>
<comment type="similarity">
    <text evidence="2">Belongs to the UPF0126 family.</text>
</comment>
<evidence type="ECO:0000313" key="11">
    <source>
        <dbReference type="Proteomes" id="UP000308978"/>
    </source>
</evidence>
<protein>
    <submittedName>
        <fullName evidence="10">Trimeric intracellular cation channel family protein</fullName>
    </submittedName>
</protein>
<evidence type="ECO:0000256" key="7">
    <source>
        <dbReference type="SAM" id="MobiDB-lite"/>
    </source>
</evidence>
<evidence type="ECO:0000256" key="2">
    <source>
        <dbReference type="ARBA" id="ARBA00008193"/>
    </source>
</evidence>